<sequence>MYHYRKKLPDHFHRSIGLDHMRKSKTSEYTSKEKYLINKKNSRGRSIKLPSMDKVKNQSAVANIAKSLECTKEKKREQWENSCGRLLGIVTICLKKQDGAHSGMERPLLLV</sequence>
<name>A0AAV6TGI1_9ARAC</name>
<dbReference type="EMBL" id="JAFNEN010004652">
    <property type="protein sequence ID" value="KAG8170940.1"/>
    <property type="molecule type" value="Genomic_DNA"/>
</dbReference>
<proteinExistence type="predicted"/>
<organism evidence="1 2">
    <name type="scientific">Oedothorax gibbosus</name>
    <dbReference type="NCBI Taxonomy" id="931172"/>
    <lineage>
        <taxon>Eukaryota</taxon>
        <taxon>Metazoa</taxon>
        <taxon>Ecdysozoa</taxon>
        <taxon>Arthropoda</taxon>
        <taxon>Chelicerata</taxon>
        <taxon>Arachnida</taxon>
        <taxon>Araneae</taxon>
        <taxon>Araneomorphae</taxon>
        <taxon>Entelegynae</taxon>
        <taxon>Araneoidea</taxon>
        <taxon>Linyphiidae</taxon>
        <taxon>Erigoninae</taxon>
        <taxon>Oedothorax</taxon>
    </lineage>
</organism>
<accession>A0AAV6TGI1</accession>
<gene>
    <name evidence="1" type="ORF">JTE90_003216</name>
</gene>
<comment type="caution">
    <text evidence="1">The sequence shown here is derived from an EMBL/GenBank/DDBJ whole genome shotgun (WGS) entry which is preliminary data.</text>
</comment>
<keyword evidence="2" id="KW-1185">Reference proteome</keyword>
<evidence type="ECO:0000313" key="2">
    <source>
        <dbReference type="Proteomes" id="UP000827092"/>
    </source>
</evidence>
<dbReference type="AlphaFoldDB" id="A0AAV6TGI1"/>
<reference evidence="1 2" key="1">
    <citation type="journal article" date="2022" name="Nat. Ecol. Evol.">
        <title>A masculinizing supergene underlies an exaggerated male reproductive morph in a spider.</title>
        <authorList>
            <person name="Hendrickx F."/>
            <person name="De Corte Z."/>
            <person name="Sonet G."/>
            <person name="Van Belleghem S.M."/>
            <person name="Kostlbacher S."/>
            <person name="Vangestel C."/>
        </authorList>
    </citation>
    <scope>NUCLEOTIDE SEQUENCE [LARGE SCALE GENOMIC DNA]</scope>
    <source>
        <strain evidence="1">W744_W776</strain>
    </source>
</reference>
<dbReference type="Proteomes" id="UP000827092">
    <property type="component" value="Unassembled WGS sequence"/>
</dbReference>
<evidence type="ECO:0000313" key="1">
    <source>
        <dbReference type="EMBL" id="KAG8170940.1"/>
    </source>
</evidence>
<protein>
    <submittedName>
        <fullName evidence="1">Uncharacterized protein</fullName>
    </submittedName>
</protein>